<keyword evidence="1" id="KW-0472">Membrane</keyword>
<evidence type="ECO:0000313" key="2">
    <source>
        <dbReference type="EMBL" id="EJK76844.1"/>
    </source>
</evidence>
<reference evidence="2 3" key="1">
    <citation type="journal article" date="2012" name="Genome Biol.">
        <title>Genome and low-iron response of an oceanic diatom adapted to chronic iron limitation.</title>
        <authorList>
            <person name="Lommer M."/>
            <person name="Specht M."/>
            <person name="Roy A.S."/>
            <person name="Kraemer L."/>
            <person name="Andreson R."/>
            <person name="Gutowska M.A."/>
            <person name="Wolf J."/>
            <person name="Bergner S.V."/>
            <person name="Schilhabel M.B."/>
            <person name="Klostermeier U.C."/>
            <person name="Beiko R.G."/>
            <person name="Rosenstiel P."/>
            <person name="Hippler M."/>
            <person name="Laroche J."/>
        </authorList>
    </citation>
    <scope>NUCLEOTIDE SEQUENCE [LARGE SCALE GENOMIC DNA]</scope>
    <source>
        <strain evidence="2 3">CCMP1005</strain>
    </source>
</reference>
<accession>K0TII2</accession>
<dbReference type="Proteomes" id="UP000266841">
    <property type="component" value="Unassembled WGS sequence"/>
</dbReference>
<evidence type="ECO:0000256" key="1">
    <source>
        <dbReference type="SAM" id="Phobius"/>
    </source>
</evidence>
<evidence type="ECO:0000313" key="3">
    <source>
        <dbReference type="Proteomes" id="UP000266841"/>
    </source>
</evidence>
<sequence length="70" mass="7685">MPWPALSCSKVPCNSVSPVVAKIIIMIIIIIVLIIIIIVLCEEKLLAEKILLDENPLHTQHVLLFNNGSG</sequence>
<keyword evidence="1" id="KW-0812">Transmembrane</keyword>
<organism evidence="2 3">
    <name type="scientific">Thalassiosira oceanica</name>
    <name type="common">Marine diatom</name>
    <dbReference type="NCBI Taxonomy" id="159749"/>
    <lineage>
        <taxon>Eukaryota</taxon>
        <taxon>Sar</taxon>
        <taxon>Stramenopiles</taxon>
        <taxon>Ochrophyta</taxon>
        <taxon>Bacillariophyta</taxon>
        <taxon>Coscinodiscophyceae</taxon>
        <taxon>Thalassiosirophycidae</taxon>
        <taxon>Thalassiosirales</taxon>
        <taxon>Thalassiosiraceae</taxon>
        <taxon>Thalassiosira</taxon>
    </lineage>
</organism>
<keyword evidence="3" id="KW-1185">Reference proteome</keyword>
<dbReference type="EMBL" id="AGNL01001633">
    <property type="protein sequence ID" value="EJK76844.1"/>
    <property type="molecule type" value="Genomic_DNA"/>
</dbReference>
<protein>
    <submittedName>
        <fullName evidence="2">Uncharacterized protein</fullName>
    </submittedName>
</protein>
<gene>
    <name evidence="2" type="ORF">THAOC_01373</name>
</gene>
<feature type="transmembrane region" description="Helical" evidence="1">
    <location>
        <begin position="20"/>
        <end position="41"/>
    </location>
</feature>
<dbReference type="AlphaFoldDB" id="K0TII2"/>
<name>K0TII2_THAOC</name>
<comment type="caution">
    <text evidence="2">The sequence shown here is derived from an EMBL/GenBank/DDBJ whole genome shotgun (WGS) entry which is preliminary data.</text>
</comment>
<keyword evidence="1" id="KW-1133">Transmembrane helix</keyword>
<proteinExistence type="predicted"/>